<feature type="binding site" evidence="8">
    <location>
        <position position="38"/>
    </location>
    <ligand>
        <name>[4Fe-4S] cluster</name>
        <dbReference type="ChEBI" id="CHEBI:49883"/>
        <note>4Fe-4S-S-AdoMet</note>
    </ligand>
</feature>
<organism evidence="10 11">
    <name type="scientific">Leifsonia aquatica</name>
    <name type="common">Corynebacterium aquaticum</name>
    <dbReference type="NCBI Taxonomy" id="144185"/>
    <lineage>
        <taxon>Bacteria</taxon>
        <taxon>Bacillati</taxon>
        <taxon>Actinomycetota</taxon>
        <taxon>Actinomycetes</taxon>
        <taxon>Micrococcales</taxon>
        <taxon>Microbacteriaceae</taxon>
        <taxon>Leifsonia</taxon>
    </lineage>
</organism>
<evidence type="ECO:0000256" key="3">
    <source>
        <dbReference type="ARBA" id="ARBA00022723"/>
    </source>
</evidence>
<dbReference type="UniPathway" id="UPA00391"/>
<evidence type="ECO:0000259" key="9">
    <source>
        <dbReference type="PROSITE" id="PS51918"/>
    </source>
</evidence>
<dbReference type="GO" id="GO:0008616">
    <property type="term" value="P:tRNA queuosine(34) biosynthetic process"/>
    <property type="evidence" value="ECO:0007669"/>
    <property type="project" value="UniProtKB-UniRule"/>
</dbReference>
<feature type="binding site" evidence="8">
    <location>
        <position position="30"/>
    </location>
    <ligand>
        <name>substrate</name>
    </ligand>
</feature>
<dbReference type="InterPro" id="IPR024924">
    <property type="entry name" value="7-CO-7-deazaguanine_synth-like"/>
</dbReference>
<dbReference type="SFLD" id="SFLDS00029">
    <property type="entry name" value="Radical_SAM"/>
    <property type="match status" value="1"/>
</dbReference>
<comment type="similarity">
    <text evidence="8">Belongs to the radical SAM superfamily. 7-carboxy-7-deazaguanine synthase family.</text>
</comment>
<proteinExistence type="inferred from homology"/>
<keyword evidence="8" id="KW-0671">Queuosine biosynthesis</keyword>
<comment type="subunit">
    <text evidence="8">Homodimer.</text>
</comment>
<keyword evidence="11" id="KW-1185">Reference proteome</keyword>
<keyword evidence="3 8" id="KW-0479">Metal-binding</keyword>
<dbReference type="PIRSF" id="PIRSF000370">
    <property type="entry name" value="QueE"/>
    <property type="match status" value="1"/>
</dbReference>
<dbReference type="InterPro" id="IPR058240">
    <property type="entry name" value="rSAM_sf"/>
</dbReference>
<keyword evidence="1 8" id="KW-0004">4Fe-4S</keyword>
<dbReference type="GO" id="GO:0000287">
    <property type="term" value="F:magnesium ion binding"/>
    <property type="evidence" value="ECO:0007669"/>
    <property type="project" value="UniProtKB-UniRule"/>
</dbReference>
<keyword evidence="5 8" id="KW-0408">Iron</keyword>
<feature type="binding site" evidence="8">
    <location>
        <begin position="135"/>
        <end position="137"/>
    </location>
    <ligand>
        <name>S-adenosyl-L-methionine</name>
        <dbReference type="ChEBI" id="CHEBI:59789"/>
    </ligand>
</feature>
<dbReference type="InterPro" id="IPR007197">
    <property type="entry name" value="rSAM"/>
</dbReference>
<dbReference type="PROSITE" id="PS51918">
    <property type="entry name" value="RADICAL_SAM"/>
    <property type="match status" value="1"/>
</dbReference>
<comment type="function">
    <text evidence="8">Catalyzes the complex heterocyclic radical-mediated conversion of 6-carboxy-5,6,7,8-tetrahydropterin (CPH4) to 7-carboxy-7-deazaguanine (CDG), a step common to the biosynthetic pathways of all 7-deazapurine-containing compounds.</text>
</comment>
<dbReference type="Pfam" id="PF04055">
    <property type="entry name" value="Radical_SAM"/>
    <property type="match status" value="1"/>
</dbReference>
<sequence>MTKTALHLNEMFVSIQGEGPHAGEPALFVRTALCNLSCEWCDTAYTWDWARYDRASEVRTVDVEQASRLVLSELPAHVRLVILTGGEPLLQQLALTELISEVQEERPDVRFEVETNGTRAPSPGLSALVALFVVSPKLAHSGISSGRRIRPAALNAFPPGRSVLKVVIRDGADFAELHTVVEACGFDRDAVWVMPEGTDPALLHARMAELVPLCIEHGYKVTGRLHVTLWGDKRGK</sequence>
<evidence type="ECO:0000256" key="8">
    <source>
        <dbReference type="HAMAP-Rule" id="MF_00917"/>
    </source>
</evidence>
<dbReference type="GO" id="GO:0051539">
    <property type="term" value="F:4 iron, 4 sulfur cluster binding"/>
    <property type="evidence" value="ECO:0007669"/>
    <property type="project" value="UniProtKB-UniRule"/>
</dbReference>
<dbReference type="SUPFAM" id="SSF102114">
    <property type="entry name" value="Radical SAM enzymes"/>
    <property type="match status" value="1"/>
</dbReference>
<dbReference type="GO" id="GO:0016840">
    <property type="term" value="F:carbon-nitrogen lyase activity"/>
    <property type="evidence" value="ECO:0007669"/>
    <property type="project" value="UniProtKB-UniRule"/>
</dbReference>
<dbReference type="InterPro" id="IPR013785">
    <property type="entry name" value="Aldolase_TIM"/>
</dbReference>
<dbReference type="PANTHER" id="PTHR42836">
    <property type="entry name" value="7-CARBOXY-7-DEAZAGUANINE SYNTHASE"/>
    <property type="match status" value="1"/>
</dbReference>
<dbReference type="Proteomes" id="UP000538196">
    <property type="component" value="Unassembled WGS sequence"/>
</dbReference>
<evidence type="ECO:0000256" key="4">
    <source>
        <dbReference type="ARBA" id="ARBA00022842"/>
    </source>
</evidence>
<accession>A0A7W4UWI9</accession>
<evidence type="ECO:0000256" key="7">
    <source>
        <dbReference type="ARBA" id="ARBA00023239"/>
    </source>
</evidence>
<comment type="caution">
    <text evidence="10">The sequence shown here is derived from an EMBL/GenBank/DDBJ whole genome shotgun (WGS) entry which is preliminary data.</text>
</comment>
<comment type="cofactor">
    <cofactor evidence="8">
        <name>S-adenosyl-L-methionine</name>
        <dbReference type="ChEBI" id="CHEBI:59789"/>
    </cofactor>
    <text evidence="8">Binds 1 S-adenosyl-L-methionine per subunit.</text>
</comment>
<evidence type="ECO:0000313" key="10">
    <source>
        <dbReference type="EMBL" id="MBB2967515.1"/>
    </source>
</evidence>
<dbReference type="GO" id="GO:1904047">
    <property type="term" value="F:S-adenosyl-L-methionine binding"/>
    <property type="evidence" value="ECO:0007669"/>
    <property type="project" value="UniProtKB-UniRule"/>
</dbReference>
<evidence type="ECO:0000256" key="1">
    <source>
        <dbReference type="ARBA" id="ARBA00022485"/>
    </source>
</evidence>
<feature type="binding site" evidence="8">
    <location>
        <begin position="15"/>
        <end position="17"/>
    </location>
    <ligand>
        <name>substrate</name>
    </ligand>
</feature>
<keyword evidence="4 8" id="KW-0460">Magnesium</keyword>
<comment type="cofactor">
    <cofactor evidence="8">
        <name>[4Fe-4S] cluster</name>
        <dbReference type="ChEBI" id="CHEBI:49883"/>
    </cofactor>
    <text evidence="8">Binds 1 [4Fe-4S] cluster. The cluster is coordinated with 3 cysteines and an exchangeable S-adenosyl-L-methionine.</text>
</comment>
<dbReference type="EMBL" id="JACHVP010000002">
    <property type="protein sequence ID" value="MBB2967515.1"/>
    <property type="molecule type" value="Genomic_DNA"/>
</dbReference>
<comment type="pathway">
    <text evidence="8">Purine metabolism; 7-cyano-7-deazaguanine biosynthesis.</text>
</comment>
<name>A0A7W4UWI9_LEIAQ</name>
<evidence type="ECO:0000256" key="5">
    <source>
        <dbReference type="ARBA" id="ARBA00023004"/>
    </source>
</evidence>
<feature type="binding site" evidence="8">
    <location>
        <position position="84"/>
    </location>
    <ligand>
        <name>substrate</name>
    </ligand>
</feature>
<feature type="binding site" evidence="8">
    <location>
        <position position="43"/>
    </location>
    <ligand>
        <name>Mg(2+)</name>
        <dbReference type="ChEBI" id="CHEBI:18420"/>
    </ligand>
</feature>
<feature type="binding site" evidence="8">
    <location>
        <begin position="40"/>
        <end position="42"/>
    </location>
    <ligand>
        <name>S-adenosyl-L-methionine</name>
        <dbReference type="ChEBI" id="CHEBI:59789"/>
    </ligand>
</feature>
<comment type="catalytic activity">
    <reaction evidence="8">
        <text>6-carboxy-5,6,7,8-tetrahydropterin + H(+) = 7-carboxy-7-carbaguanine + NH4(+)</text>
        <dbReference type="Rhea" id="RHEA:27974"/>
        <dbReference type="ChEBI" id="CHEBI:15378"/>
        <dbReference type="ChEBI" id="CHEBI:28938"/>
        <dbReference type="ChEBI" id="CHEBI:61032"/>
        <dbReference type="ChEBI" id="CHEBI:61036"/>
        <dbReference type="EC" id="4.3.99.3"/>
    </reaction>
</comment>
<feature type="binding site" evidence="8">
    <location>
        <position position="34"/>
    </location>
    <ligand>
        <name>[4Fe-4S] cluster</name>
        <dbReference type="ChEBI" id="CHEBI:49883"/>
        <note>4Fe-4S-S-AdoMet</note>
    </ligand>
</feature>
<evidence type="ECO:0000256" key="2">
    <source>
        <dbReference type="ARBA" id="ARBA00022691"/>
    </source>
</evidence>
<comment type="cofactor">
    <cofactor evidence="8">
        <name>Mg(2+)</name>
        <dbReference type="ChEBI" id="CHEBI:18420"/>
    </cofactor>
</comment>
<feature type="binding site" evidence="8">
    <location>
        <position position="41"/>
    </location>
    <ligand>
        <name>[4Fe-4S] cluster</name>
        <dbReference type="ChEBI" id="CHEBI:49883"/>
        <note>4Fe-4S-S-AdoMet</note>
    </ligand>
</feature>
<dbReference type="HAMAP" id="MF_00917">
    <property type="entry name" value="QueE"/>
    <property type="match status" value="1"/>
</dbReference>
<feature type="domain" description="Radical SAM core" evidence="9">
    <location>
        <begin position="21"/>
        <end position="232"/>
    </location>
</feature>
<dbReference type="EC" id="4.3.99.3" evidence="8"/>
<dbReference type="AlphaFoldDB" id="A0A7W4UWI9"/>
<feature type="binding site" evidence="8">
    <location>
        <position position="86"/>
    </location>
    <ligand>
        <name>S-adenosyl-L-methionine</name>
        <dbReference type="ChEBI" id="CHEBI:59789"/>
    </ligand>
</feature>
<evidence type="ECO:0000256" key="6">
    <source>
        <dbReference type="ARBA" id="ARBA00023014"/>
    </source>
</evidence>
<comment type="caution">
    <text evidence="8">Lacks conserved residue(s) required for the propagation of feature annotation.</text>
</comment>
<protein>
    <recommendedName>
        <fullName evidence="8">7-carboxy-7-deazaguanine synthase</fullName>
        <shortName evidence="8">CDG synthase</shortName>
        <ecNumber evidence="8">4.3.99.3</ecNumber>
    </recommendedName>
    <alternativeName>
        <fullName evidence="8">Queuosine biosynthesis protein QueE</fullName>
    </alternativeName>
</protein>
<dbReference type="Gene3D" id="3.20.20.70">
    <property type="entry name" value="Aldolase class I"/>
    <property type="match status" value="1"/>
</dbReference>
<dbReference type="PANTHER" id="PTHR42836:SF1">
    <property type="entry name" value="7-CARBOXY-7-DEAZAGUANINE SYNTHASE"/>
    <property type="match status" value="1"/>
</dbReference>
<gene>
    <name evidence="8" type="primary">queE</name>
    <name evidence="10" type="ORF">FHX33_002278</name>
</gene>
<keyword evidence="7 8" id="KW-0456">Lyase</keyword>
<evidence type="ECO:0000313" key="11">
    <source>
        <dbReference type="Proteomes" id="UP000538196"/>
    </source>
</evidence>
<dbReference type="RefSeq" id="WP_021762996.1">
    <property type="nucleotide sequence ID" value="NZ_JACHVP010000002.1"/>
</dbReference>
<dbReference type="CDD" id="cd01335">
    <property type="entry name" value="Radical_SAM"/>
    <property type="match status" value="1"/>
</dbReference>
<keyword evidence="2 8" id="KW-0949">S-adenosyl-L-methionine</keyword>
<keyword evidence="6 8" id="KW-0411">Iron-sulfur</keyword>
<reference evidence="10 11" key="1">
    <citation type="submission" date="2020-08" db="EMBL/GenBank/DDBJ databases">
        <title>Sequencing the genomes of 1000 actinobacteria strains.</title>
        <authorList>
            <person name="Klenk H.-P."/>
        </authorList>
    </citation>
    <scope>NUCLEOTIDE SEQUENCE [LARGE SCALE GENOMIC DNA]</scope>
    <source>
        <strain evidence="10 11">DSM 20146</strain>
    </source>
</reference>